<dbReference type="EMBL" id="JAVDTX010000006">
    <property type="protein sequence ID" value="MDR6846237.1"/>
    <property type="molecule type" value="Genomic_DNA"/>
</dbReference>
<organism evidence="1 2">
    <name type="scientific">Flavobacterium granuli</name>
    <dbReference type="NCBI Taxonomy" id="280093"/>
    <lineage>
        <taxon>Bacteria</taxon>
        <taxon>Pseudomonadati</taxon>
        <taxon>Bacteroidota</taxon>
        <taxon>Flavobacteriia</taxon>
        <taxon>Flavobacteriales</taxon>
        <taxon>Flavobacteriaceae</taxon>
        <taxon>Flavobacterium</taxon>
    </lineage>
</organism>
<evidence type="ECO:0000313" key="2">
    <source>
        <dbReference type="Proteomes" id="UP001261871"/>
    </source>
</evidence>
<dbReference type="Proteomes" id="UP001261871">
    <property type="component" value="Unassembled WGS sequence"/>
</dbReference>
<name>A0ABU1S5P1_9FLAO</name>
<reference evidence="1 2" key="1">
    <citation type="submission" date="2023-07" db="EMBL/GenBank/DDBJ databases">
        <title>Sorghum-associated microbial communities from plants grown in Nebraska, USA.</title>
        <authorList>
            <person name="Schachtman D."/>
        </authorList>
    </citation>
    <scope>NUCLEOTIDE SEQUENCE [LARGE SCALE GENOMIC DNA]</scope>
    <source>
        <strain evidence="1 2">BE124</strain>
    </source>
</reference>
<proteinExistence type="predicted"/>
<sequence>MKNKISGLAQMEGKILFENFVKVLNFDKVLKKIGMTAGGILL</sequence>
<protein>
    <submittedName>
        <fullName evidence="1">Uncharacterized protein</fullName>
    </submittedName>
</protein>
<evidence type="ECO:0000313" key="1">
    <source>
        <dbReference type="EMBL" id="MDR6846237.1"/>
    </source>
</evidence>
<gene>
    <name evidence="1" type="ORF">J2W95_002948</name>
</gene>
<comment type="caution">
    <text evidence="1">The sequence shown here is derived from an EMBL/GenBank/DDBJ whole genome shotgun (WGS) entry which is preliminary data.</text>
</comment>
<accession>A0ABU1S5P1</accession>
<keyword evidence="2" id="KW-1185">Reference proteome</keyword>